<evidence type="ECO:0000256" key="1">
    <source>
        <dbReference type="SAM" id="MobiDB-lite"/>
    </source>
</evidence>
<feature type="compositionally biased region" description="Basic residues" evidence="1">
    <location>
        <begin position="22"/>
        <end position="33"/>
    </location>
</feature>
<organism evidence="2 3">
    <name type="scientific">Brevundimonas diminuta 3F5N</name>
    <dbReference type="NCBI Taxonomy" id="1255603"/>
    <lineage>
        <taxon>Bacteria</taxon>
        <taxon>Pseudomonadati</taxon>
        <taxon>Pseudomonadota</taxon>
        <taxon>Alphaproteobacteria</taxon>
        <taxon>Caulobacterales</taxon>
        <taxon>Caulobacteraceae</taxon>
        <taxon>Brevundimonas</taxon>
    </lineage>
</organism>
<feature type="compositionally biased region" description="Basic and acidic residues" evidence="1">
    <location>
        <begin position="34"/>
        <end position="45"/>
    </location>
</feature>
<gene>
    <name evidence="2" type="ORF">FM111_02095</name>
</gene>
<feature type="region of interest" description="Disordered" evidence="1">
    <location>
        <begin position="22"/>
        <end position="45"/>
    </location>
</feature>
<dbReference type="Proteomes" id="UP000195766">
    <property type="component" value="Unassembled WGS sequence"/>
</dbReference>
<dbReference type="RefSeq" id="WP_087139095.1">
    <property type="nucleotide sequence ID" value="NZ_FUIE01000015.1"/>
</dbReference>
<accession>A0A1R4F210</accession>
<protein>
    <submittedName>
        <fullName evidence="2">Uncharacterized protein</fullName>
    </submittedName>
</protein>
<dbReference type="EMBL" id="FUIE01000015">
    <property type="protein sequence ID" value="SJM49863.1"/>
    <property type="molecule type" value="Genomic_DNA"/>
</dbReference>
<sequence length="140" mass="15876">MTVFTYEERHVIAAAAKLRREARKAATKARPKSPKADRGRERDNGFRQYIRRQPCEARHLGGCSGPVQHAHVSYRVHGIANSFGRGVKNHDRHGNPLCDGHHKMQHRMGDERAFWSLLGKDAYETAAAHYAAYQKAHDHA</sequence>
<dbReference type="AlphaFoldDB" id="A0A1R4F210"/>
<evidence type="ECO:0000313" key="2">
    <source>
        <dbReference type="EMBL" id="SJM49863.1"/>
    </source>
</evidence>
<reference evidence="2 3" key="1">
    <citation type="submission" date="2017-02" db="EMBL/GenBank/DDBJ databases">
        <authorList>
            <person name="Peterson S.W."/>
        </authorList>
    </citation>
    <scope>NUCLEOTIDE SEQUENCE [LARGE SCALE GENOMIC DNA]</scope>
    <source>
        <strain evidence="2 3">3F5N</strain>
    </source>
</reference>
<dbReference type="OrthoDB" id="149299at2"/>
<evidence type="ECO:0000313" key="3">
    <source>
        <dbReference type="Proteomes" id="UP000195766"/>
    </source>
</evidence>
<proteinExistence type="predicted"/>
<name>A0A1R4F210_BREDI</name>